<evidence type="ECO:0000313" key="4">
    <source>
        <dbReference type="Proteomes" id="UP000249915"/>
    </source>
</evidence>
<evidence type="ECO:0000313" key="3">
    <source>
        <dbReference type="EMBL" id="PXY16509.1"/>
    </source>
</evidence>
<feature type="region of interest" description="Disordered" evidence="2">
    <location>
        <begin position="275"/>
        <end position="333"/>
    </location>
</feature>
<geneLocation type="plasmid" evidence="4">
    <name>ppmurdsm45305</name>
</geneLocation>
<reference evidence="3 4" key="1">
    <citation type="submission" date="2016-07" db="EMBL/GenBank/DDBJ databases">
        <title>Draft genome sequence of Prauserella muralis DSM 45305, isolated from a mould-covered wall in an indoor environment.</title>
        <authorList>
            <person name="Ruckert C."/>
            <person name="Albersmeier A."/>
            <person name="Jiang C.-L."/>
            <person name="Jiang Y."/>
            <person name="Kalinowski J."/>
            <person name="Schneider O."/>
            <person name="Winkler A."/>
            <person name="Zotchev S.B."/>
        </authorList>
    </citation>
    <scope>NUCLEOTIDE SEQUENCE [LARGE SCALE GENOMIC DNA]</scope>
    <source>
        <strain evidence="3 4">DSM 45305</strain>
        <plasmid evidence="4">ppmurdsm45305</plasmid>
    </source>
</reference>
<dbReference type="AlphaFoldDB" id="A0A2V4ABP2"/>
<evidence type="ECO:0000256" key="1">
    <source>
        <dbReference type="SAM" id="Coils"/>
    </source>
</evidence>
<sequence length="573" mass="64140">MTENAEAERHLTQSMSAALSVALNIAVQMQYLRADKARRAQHESEQRRREVEQQLAAERETAAVSWRRVDDREWVATRPAEVAEAWASARAWESVDPRAAEARAKFDTLLGALYGETHPAVDVARETEDYTALAALLQRAVEITPEQAANPRVYEVVPEHERHAWLERQVWGPEADPDTRVAASAQLADLERGLPVAVLREMDTQTRQAWIELGELDPEERRAWRHAWLQRQVWGPDTAEHRRSESAAALAELESGGPERLEPEAWHAWVAEVRQRNQDRTATPPDTSPPVTTEQTAQRQRDTTVTSPETTPTPAPRGRTAERGENEHERLARTAATVRQVWPQEVAEQVVTREAFGAFAHRLHQLEQRGYAMRDLLGMIPTDHLVGTDRYGQPVRDPAAFAEWHVKQLATSLPEKAAAEAGIEQLERYVAAHTRQQTDGRDRDEGHADIAHARAEHDQAHAEREAADRDRDRASEPDVPAHQRGPLEAAADGHEQRASEHDGAAAGHEAVAEDASSRGAYADGAEPARLAGQSHPRTLNESLKASQRAQSQRQGRTPAHLRRYRLATPERTR</sequence>
<feature type="compositionally biased region" description="Low complexity" evidence="2">
    <location>
        <begin position="303"/>
        <end position="318"/>
    </location>
</feature>
<feature type="compositionally biased region" description="Polar residues" evidence="2">
    <location>
        <begin position="535"/>
        <end position="544"/>
    </location>
</feature>
<feature type="compositionally biased region" description="Low complexity" evidence="2">
    <location>
        <begin position="545"/>
        <end position="554"/>
    </location>
</feature>
<gene>
    <name evidence="3" type="ORF">BAY60_35475</name>
</gene>
<keyword evidence="1" id="KW-0175">Coiled coil</keyword>
<keyword evidence="4" id="KW-1185">Reference proteome</keyword>
<feature type="coiled-coil region" evidence="1">
    <location>
        <begin position="34"/>
        <end position="61"/>
    </location>
</feature>
<dbReference type="Proteomes" id="UP000249915">
    <property type="component" value="Plasmid pPmurDSM45305"/>
</dbReference>
<proteinExistence type="predicted"/>
<name>A0A2V4ABP2_9PSEU</name>
<dbReference type="OrthoDB" id="10002985at2"/>
<feature type="region of interest" description="Disordered" evidence="2">
    <location>
        <begin position="454"/>
        <end position="573"/>
    </location>
</feature>
<feature type="compositionally biased region" description="Polar residues" evidence="2">
    <location>
        <begin position="280"/>
        <end position="298"/>
    </location>
</feature>
<accession>A0A2V4ABP2</accession>
<feature type="compositionally biased region" description="Basic and acidic residues" evidence="2">
    <location>
        <begin position="454"/>
        <end position="481"/>
    </location>
</feature>
<keyword evidence="3" id="KW-0614">Plasmid</keyword>
<feature type="compositionally biased region" description="Basic and acidic residues" evidence="2">
    <location>
        <begin position="319"/>
        <end position="332"/>
    </location>
</feature>
<protein>
    <submittedName>
        <fullName evidence="3">Uncharacterized protein</fullName>
    </submittedName>
</protein>
<organism evidence="3 4">
    <name type="scientific">Prauserella muralis</name>
    <dbReference type="NCBI Taxonomy" id="588067"/>
    <lineage>
        <taxon>Bacteria</taxon>
        <taxon>Bacillati</taxon>
        <taxon>Actinomycetota</taxon>
        <taxon>Actinomycetes</taxon>
        <taxon>Pseudonocardiales</taxon>
        <taxon>Pseudonocardiaceae</taxon>
        <taxon>Prauserella</taxon>
    </lineage>
</organism>
<evidence type="ECO:0000256" key="2">
    <source>
        <dbReference type="SAM" id="MobiDB-lite"/>
    </source>
</evidence>
<feature type="compositionally biased region" description="Basic and acidic residues" evidence="2">
    <location>
        <begin position="491"/>
        <end position="503"/>
    </location>
</feature>
<dbReference type="RefSeq" id="WP_112278754.1">
    <property type="nucleotide sequence ID" value="NZ_CM009984.1"/>
</dbReference>
<comment type="caution">
    <text evidence="3">The sequence shown here is derived from an EMBL/GenBank/DDBJ whole genome shotgun (WGS) entry which is preliminary data.</text>
</comment>
<dbReference type="EMBL" id="MASW01000024">
    <property type="protein sequence ID" value="PXY16509.1"/>
    <property type="molecule type" value="Genomic_DNA"/>
</dbReference>